<evidence type="ECO:0000259" key="12">
    <source>
        <dbReference type="SMART" id="SM00043"/>
    </source>
</evidence>
<dbReference type="InterPro" id="IPR046350">
    <property type="entry name" value="Cystatin_sf"/>
</dbReference>
<evidence type="ECO:0008006" key="17">
    <source>
        <dbReference type="Google" id="ProtNLM"/>
    </source>
</evidence>
<dbReference type="Pfam" id="PF00031">
    <property type="entry name" value="Cystatin"/>
    <property type="match status" value="3"/>
</dbReference>
<dbReference type="Pfam" id="PF08246">
    <property type="entry name" value="Inhibitor_I29"/>
    <property type="match status" value="1"/>
</dbReference>
<dbReference type="SUPFAM" id="SSF54001">
    <property type="entry name" value="Cysteine proteinases"/>
    <property type="match status" value="1"/>
</dbReference>
<dbReference type="PROSITE" id="PS00139">
    <property type="entry name" value="THIOL_PROTEASE_CYS"/>
    <property type="match status" value="1"/>
</dbReference>
<dbReference type="PROSITE" id="PS00640">
    <property type="entry name" value="THIOL_PROTEASE_ASN"/>
    <property type="match status" value="1"/>
</dbReference>
<dbReference type="InterPro" id="IPR038765">
    <property type="entry name" value="Papain-like_cys_pep_sf"/>
</dbReference>
<keyword evidence="7" id="KW-0865">Zymogen</keyword>
<dbReference type="AlphaFoldDB" id="A0A9P0IQB5"/>
<dbReference type="InterPro" id="IPR000169">
    <property type="entry name" value="Pept_cys_AS"/>
</dbReference>
<sequence>MKNNIKLLIFLVCFTLIRAQIEKEEVSLKFEIQNDQHQESDEQFVAVHVNQMGVDMLNPNETFAEEIVQPFIPNHFTFQYALNLTREIVNGFKYEIIFVMKNEHDEDIYCEMDVLEKPWLTKDNKKYRKMVYNNCSLVNSVDDEERTKFEYDINPIYVNQRSEMSSDEIRLMEDEIITEKSQEDETVVTEQTTTIVLEDATLSALDPSSKNILDNFFNMNHYFPHTTASTTTTASSLDNIDMKIIDEMLESRKIEDSQAQQTHESSTNINIETTTQLDAEALLNERRRNSEALKELEVEIKKTFSELFQTDPEFQTNIIALINRKDDSNVQVNYNYVVNILANKLKDKIEAYNERRNNESLANRRKRAIDSHENSNSNTGSYFRPQGLPGGISPISVDDEEVKLFVKEAVDEVNVKEEPDYVIKKIISASSQIVQGIRYRIKVLIEYGGEDVTCDLDIWEQSWIVDGREVKIICDNMKLYKFNQNPVYQRQKSRNRRQIPGAPSSIDSDDDQVDLFLREAVDEVNGQEDPDYSIVRVISATSQVVAGLKYKIKAELLVGESNVICDFEVWERAWIKDGRQVKIDCDNQKLYSFKQNPVSQRGRKTIVGGPSEVSSDDEDAIKLLNEHITRLDSGSDSPLEVVRIDKVSKQVVAGIKYNIKGVFKAGSDEKTCSVSIWHRAWIKTDDGTQIEANCEDGAKLKQKSRSKRSAHHHHNHRPLHDHTDHHERHHHASTTEQVNEVKAEYLFEEFTKKYNRRYGNDLEHKQRMRIFKKNLHKIEMLNKHEQGTAKYGITEFTDMTEKEYLRKTGLLGKRRHDNDLNNPMANIPDVELPTEFDWRDKSAITAVKNQGNCGSCWSFSVTGNIEGLHAIKTGKLEAYSEQELLDCDTTDNACNGGYMDDAFKAIEKIGGLELEDEYPYQAKKQKKCLFNQTMSHVQVKGVVDLPKDEVAMQKFLVSTGPISIGINANAMQFYRGGVSHPWKVLCRKSNLDHGVLIVGYGIKEYPMFNKTLPYWTIKNSWGPKWGEQGYYRVYRGDNTCGVSEMASSAVLE</sequence>
<evidence type="ECO:0000256" key="6">
    <source>
        <dbReference type="ARBA" id="ARBA00022807"/>
    </source>
</evidence>
<dbReference type="InterPro" id="IPR000668">
    <property type="entry name" value="Peptidase_C1A_C"/>
</dbReference>
<dbReference type="Gene3D" id="3.90.70.10">
    <property type="entry name" value="Cysteine proteinases"/>
    <property type="match status" value="1"/>
</dbReference>
<keyword evidence="16" id="KW-1185">Reference proteome</keyword>
<dbReference type="InterPro" id="IPR000010">
    <property type="entry name" value="Cystatin_dom"/>
</dbReference>
<dbReference type="InterPro" id="IPR025661">
    <property type="entry name" value="Pept_asp_AS"/>
</dbReference>
<evidence type="ECO:0000256" key="5">
    <source>
        <dbReference type="ARBA" id="ARBA00022801"/>
    </source>
</evidence>
<proteinExistence type="inferred from homology"/>
<evidence type="ECO:0000256" key="3">
    <source>
        <dbReference type="ARBA" id="ARBA00022670"/>
    </source>
</evidence>
<dbReference type="SMART" id="SM00848">
    <property type="entry name" value="Inhibitor_I29"/>
    <property type="match status" value="1"/>
</dbReference>
<feature type="domain" description="Cathepsin propeptide inhibitor" evidence="14">
    <location>
        <begin position="747"/>
        <end position="804"/>
    </location>
</feature>
<protein>
    <recommendedName>
        <fullName evidence="17">Cysteine proteinase</fullName>
    </recommendedName>
</protein>
<comment type="similarity">
    <text evidence="1">Belongs to the peptidase C1 family.</text>
</comment>
<evidence type="ECO:0000259" key="13">
    <source>
        <dbReference type="SMART" id="SM00645"/>
    </source>
</evidence>
<evidence type="ECO:0000256" key="1">
    <source>
        <dbReference type="ARBA" id="ARBA00008455"/>
    </source>
</evidence>
<dbReference type="Gene3D" id="3.10.450.10">
    <property type="match status" value="4"/>
</dbReference>
<evidence type="ECO:0000256" key="4">
    <source>
        <dbReference type="ARBA" id="ARBA00022729"/>
    </source>
</evidence>
<name>A0A9P0IQB5_9DIPT</name>
<dbReference type="PROSITE" id="PS00287">
    <property type="entry name" value="CYSTATIN"/>
    <property type="match status" value="1"/>
</dbReference>
<dbReference type="InterPro" id="IPR013128">
    <property type="entry name" value="Peptidase_C1A"/>
</dbReference>
<dbReference type="CDD" id="cd00042">
    <property type="entry name" value="CY"/>
    <property type="match status" value="3"/>
</dbReference>
<feature type="region of interest" description="Disordered" evidence="10">
    <location>
        <begin position="698"/>
        <end position="738"/>
    </location>
</feature>
<evidence type="ECO:0000259" key="14">
    <source>
        <dbReference type="SMART" id="SM00848"/>
    </source>
</evidence>
<dbReference type="CDD" id="cd02248">
    <property type="entry name" value="Peptidase_C1A"/>
    <property type="match status" value="1"/>
</dbReference>
<dbReference type="FunFam" id="3.90.70.10:FF:000130">
    <property type="entry name" value="Cysteine proteinase 1"/>
    <property type="match status" value="1"/>
</dbReference>
<feature type="signal peptide" evidence="11">
    <location>
        <begin position="1"/>
        <end position="19"/>
    </location>
</feature>
<dbReference type="Pfam" id="PF00112">
    <property type="entry name" value="Peptidase_C1"/>
    <property type="match status" value="1"/>
</dbReference>
<feature type="domain" description="Peptidase C1A papain C-terminal" evidence="13">
    <location>
        <begin position="832"/>
        <end position="1050"/>
    </location>
</feature>
<keyword evidence="8" id="KW-1015">Disulfide bond</keyword>
<dbReference type="InterPro" id="IPR039417">
    <property type="entry name" value="Peptidase_C1A_papain-like"/>
</dbReference>
<evidence type="ECO:0000256" key="11">
    <source>
        <dbReference type="SAM" id="SignalP"/>
    </source>
</evidence>
<evidence type="ECO:0000256" key="7">
    <source>
        <dbReference type="ARBA" id="ARBA00023145"/>
    </source>
</evidence>
<keyword evidence="9" id="KW-0325">Glycoprotein</keyword>
<organism evidence="15 16">
    <name type="scientific">Chironomus riparius</name>
    <dbReference type="NCBI Taxonomy" id="315576"/>
    <lineage>
        <taxon>Eukaryota</taxon>
        <taxon>Metazoa</taxon>
        <taxon>Ecdysozoa</taxon>
        <taxon>Arthropoda</taxon>
        <taxon>Hexapoda</taxon>
        <taxon>Insecta</taxon>
        <taxon>Pterygota</taxon>
        <taxon>Neoptera</taxon>
        <taxon>Endopterygota</taxon>
        <taxon>Diptera</taxon>
        <taxon>Nematocera</taxon>
        <taxon>Chironomoidea</taxon>
        <taxon>Chironomidae</taxon>
        <taxon>Chironominae</taxon>
        <taxon>Chironomus</taxon>
    </lineage>
</organism>
<dbReference type="SUPFAM" id="SSF54403">
    <property type="entry name" value="Cystatin/monellin"/>
    <property type="match status" value="3"/>
</dbReference>
<dbReference type="GO" id="GO:0006508">
    <property type="term" value="P:proteolysis"/>
    <property type="evidence" value="ECO:0007669"/>
    <property type="project" value="UniProtKB-KW"/>
</dbReference>
<dbReference type="GO" id="GO:0004869">
    <property type="term" value="F:cysteine-type endopeptidase inhibitor activity"/>
    <property type="evidence" value="ECO:0007669"/>
    <property type="project" value="InterPro"/>
</dbReference>
<accession>A0A9P0IQB5</accession>
<evidence type="ECO:0000256" key="2">
    <source>
        <dbReference type="ARBA" id="ARBA00009403"/>
    </source>
</evidence>
<feature type="compositionally biased region" description="Basic residues" evidence="10">
    <location>
        <begin position="700"/>
        <end position="717"/>
    </location>
</feature>
<feature type="chain" id="PRO_5040216204" description="Cysteine proteinase" evidence="11">
    <location>
        <begin position="20"/>
        <end position="1052"/>
    </location>
</feature>
<dbReference type="PRINTS" id="PR00705">
    <property type="entry name" value="PAPAIN"/>
</dbReference>
<evidence type="ECO:0000256" key="8">
    <source>
        <dbReference type="ARBA" id="ARBA00023157"/>
    </source>
</evidence>
<dbReference type="SMART" id="SM00043">
    <property type="entry name" value="CY"/>
    <property type="match status" value="3"/>
</dbReference>
<evidence type="ECO:0000256" key="9">
    <source>
        <dbReference type="ARBA" id="ARBA00023180"/>
    </source>
</evidence>
<keyword evidence="4 11" id="KW-0732">Signal</keyword>
<dbReference type="PROSITE" id="PS00639">
    <property type="entry name" value="THIOL_PROTEASE_HIS"/>
    <property type="match status" value="1"/>
</dbReference>
<feature type="domain" description="Cystatin" evidence="12">
    <location>
        <begin position="387"/>
        <end position="475"/>
    </location>
</feature>
<feature type="domain" description="Cystatin" evidence="12">
    <location>
        <begin position="605"/>
        <end position="695"/>
    </location>
</feature>
<keyword evidence="3" id="KW-0645">Protease</keyword>
<feature type="region of interest" description="Disordered" evidence="10">
    <location>
        <begin position="358"/>
        <end position="385"/>
    </location>
</feature>
<evidence type="ECO:0000313" key="15">
    <source>
        <dbReference type="EMBL" id="CAH1709361.1"/>
    </source>
</evidence>
<reference evidence="15" key="1">
    <citation type="submission" date="2022-01" db="EMBL/GenBank/DDBJ databases">
        <authorList>
            <person name="King R."/>
        </authorList>
    </citation>
    <scope>NUCLEOTIDE SEQUENCE</scope>
</reference>
<dbReference type="InterPro" id="IPR025660">
    <property type="entry name" value="Pept_his_AS"/>
</dbReference>
<keyword evidence="6" id="KW-0788">Thiol protease</keyword>
<comment type="similarity">
    <text evidence="2">Belongs to the cystatin family.</text>
</comment>
<dbReference type="OrthoDB" id="1046782at2759"/>
<feature type="domain" description="Cystatin" evidence="12">
    <location>
        <begin position="498"/>
        <end position="586"/>
    </location>
</feature>
<gene>
    <name evidence="15" type="ORF">CHIRRI_LOCUS1137</name>
</gene>
<keyword evidence="5" id="KW-0378">Hydrolase</keyword>
<reference evidence="15" key="2">
    <citation type="submission" date="2022-10" db="EMBL/GenBank/DDBJ databases">
        <authorList>
            <consortium name="ENA_rothamsted_submissions"/>
            <consortium name="culmorum"/>
            <person name="King R."/>
        </authorList>
    </citation>
    <scope>NUCLEOTIDE SEQUENCE</scope>
</reference>
<dbReference type="SMART" id="SM00645">
    <property type="entry name" value="Pept_C1"/>
    <property type="match status" value="1"/>
</dbReference>
<dbReference type="PANTHER" id="PTHR12411">
    <property type="entry name" value="CYSTEINE PROTEASE FAMILY C1-RELATED"/>
    <property type="match status" value="1"/>
</dbReference>
<evidence type="ECO:0000313" key="16">
    <source>
        <dbReference type="Proteomes" id="UP001153620"/>
    </source>
</evidence>
<dbReference type="InterPro" id="IPR013201">
    <property type="entry name" value="Prot_inhib_I29"/>
</dbReference>
<dbReference type="GO" id="GO:0008234">
    <property type="term" value="F:cysteine-type peptidase activity"/>
    <property type="evidence" value="ECO:0007669"/>
    <property type="project" value="UniProtKB-KW"/>
</dbReference>
<dbReference type="InterPro" id="IPR018073">
    <property type="entry name" value="Prot_inh_cystat_CS"/>
</dbReference>
<dbReference type="Proteomes" id="UP001153620">
    <property type="component" value="Chromosome 1"/>
</dbReference>
<evidence type="ECO:0000256" key="10">
    <source>
        <dbReference type="SAM" id="MobiDB-lite"/>
    </source>
</evidence>
<dbReference type="EMBL" id="OU895877">
    <property type="protein sequence ID" value="CAH1709361.1"/>
    <property type="molecule type" value="Genomic_DNA"/>
</dbReference>